<dbReference type="RefSeq" id="WP_132067124.1">
    <property type="nucleotide sequence ID" value="NZ_SMFN01000020.1"/>
</dbReference>
<sequence>MKNTSKIDYKEIDKYRKTDIEYYDLLNRVCHIGFRTSDFDFWVLFNEAEKQGKKIYLVRDRWNELFKENPSIDWEDQIYKEDVGIK</sequence>
<comment type="caution">
    <text evidence="1">The sequence shown here is derived from an EMBL/GenBank/DDBJ whole genome shotgun (WGS) entry which is preliminary data.</text>
</comment>
<dbReference type="Proteomes" id="UP000294644">
    <property type="component" value="Unassembled WGS sequence"/>
</dbReference>
<keyword evidence="2" id="KW-1185">Reference proteome</keyword>
<dbReference type="EMBL" id="SMFN01000020">
    <property type="protein sequence ID" value="TDE01513.1"/>
    <property type="molecule type" value="Genomic_DNA"/>
</dbReference>
<evidence type="ECO:0000313" key="1">
    <source>
        <dbReference type="EMBL" id="TDE01513.1"/>
    </source>
</evidence>
<reference evidence="1 2" key="1">
    <citation type="submission" date="2019-03" db="EMBL/GenBank/DDBJ databases">
        <title>Flavobacterium LB-D12 sp. nov., isolated from arctic soil.</title>
        <authorList>
            <person name="Chaudhary D.K."/>
        </authorList>
    </citation>
    <scope>NUCLEOTIDE SEQUENCE [LARGE SCALE GENOMIC DNA]</scope>
    <source>
        <strain evidence="1 2">LB-D12</strain>
    </source>
</reference>
<proteinExistence type="predicted"/>
<accession>A0A4R5CUS3</accession>
<organism evidence="1 2">
    <name type="scientific">Flavobacterium sandaracinum</name>
    <dbReference type="NCBI Taxonomy" id="2541733"/>
    <lineage>
        <taxon>Bacteria</taxon>
        <taxon>Pseudomonadati</taxon>
        <taxon>Bacteroidota</taxon>
        <taxon>Flavobacteriia</taxon>
        <taxon>Flavobacteriales</taxon>
        <taxon>Flavobacteriaceae</taxon>
        <taxon>Flavobacterium</taxon>
    </lineage>
</organism>
<name>A0A4R5CUS3_9FLAO</name>
<gene>
    <name evidence="1" type="ORF">E0F91_14255</name>
</gene>
<dbReference type="AlphaFoldDB" id="A0A4R5CUS3"/>
<evidence type="ECO:0000313" key="2">
    <source>
        <dbReference type="Proteomes" id="UP000294644"/>
    </source>
</evidence>
<protein>
    <submittedName>
        <fullName evidence="1">Uncharacterized protein</fullName>
    </submittedName>
</protein>